<dbReference type="InterPro" id="IPR025110">
    <property type="entry name" value="AMP-bd_C"/>
</dbReference>
<evidence type="ECO:0000256" key="3">
    <source>
        <dbReference type="ARBA" id="ARBA00022553"/>
    </source>
</evidence>
<dbReference type="CDD" id="cd05931">
    <property type="entry name" value="FAAL"/>
    <property type="match status" value="1"/>
</dbReference>
<evidence type="ECO:0000259" key="6">
    <source>
        <dbReference type="PROSITE" id="PS50075"/>
    </source>
</evidence>
<dbReference type="InterPro" id="IPR000873">
    <property type="entry name" value="AMP-dep_synth/lig_dom"/>
</dbReference>
<dbReference type="Gene3D" id="3.40.50.980">
    <property type="match status" value="2"/>
</dbReference>
<accession>S5UCM5</accession>
<reference evidence="7" key="1">
    <citation type="journal article" date="2013" name="Proc. Natl. Acad. Sci. U.S.A.">
        <title>Mapping gene clusters within arrayed metagenomic libraries to expand the structural diversity of biomedically relevant natural products.</title>
        <authorList>
            <person name="Owen J.G."/>
            <person name="Reddy B.V."/>
            <person name="Ternei M.A."/>
            <person name="Charlop-Powers Z."/>
            <person name="Calle P.Y."/>
            <person name="Kim J.H."/>
            <person name="Brady S.F."/>
        </authorList>
    </citation>
    <scope>NUCLEOTIDE SEQUENCE</scope>
</reference>
<evidence type="ECO:0000256" key="2">
    <source>
        <dbReference type="ARBA" id="ARBA00022450"/>
    </source>
</evidence>
<evidence type="ECO:0000256" key="5">
    <source>
        <dbReference type="ARBA" id="ARBA00023098"/>
    </source>
</evidence>
<evidence type="ECO:0000256" key="4">
    <source>
        <dbReference type="ARBA" id="ARBA00022832"/>
    </source>
</evidence>
<keyword evidence="3" id="KW-0597">Phosphoprotein</keyword>
<dbReference type="EC" id="6.2.1.3" evidence="7"/>
<dbReference type="CDD" id="cd19531">
    <property type="entry name" value="LCL_NRPS-like"/>
    <property type="match status" value="1"/>
</dbReference>
<dbReference type="GO" id="GO:0005737">
    <property type="term" value="C:cytoplasm"/>
    <property type="evidence" value="ECO:0007669"/>
    <property type="project" value="TreeGrafter"/>
</dbReference>
<dbReference type="SUPFAM" id="SSF52777">
    <property type="entry name" value="CoA-dependent acyltransferases"/>
    <property type="match status" value="4"/>
</dbReference>
<dbReference type="Pfam" id="PF23024">
    <property type="entry name" value="AMP-dom_DIP2-like"/>
    <property type="match status" value="1"/>
</dbReference>
<dbReference type="InterPro" id="IPR042099">
    <property type="entry name" value="ANL_N_sf"/>
</dbReference>
<dbReference type="GO" id="GO:0044550">
    <property type="term" value="P:secondary metabolite biosynthetic process"/>
    <property type="evidence" value="ECO:0007669"/>
    <property type="project" value="TreeGrafter"/>
</dbReference>
<dbReference type="InterPro" id="IPR009081">
    <property type="entry name" value="PP-bd_ACP"/>
</dbReference>
<dbReference type="Gene3D" id="1.10.1200.10">
    <property type="entry name" value="ACP-like"/>
    <property type="match status" value="1"/>
</dbReference>
<dbReference type="GO" id="GO:0004467">
    <property type="term" value="F:long-chain fatty acid-CoA ligase activity"/>
    <property type="evidence" value="ECO:0007669"/>
    <property type="project" value="UniProtKB-EC"/>
</dbReference>
<comment type="cofactor">
    <cofactor evidence="1">
        <name>pantetheine 4'-phosphate</name>
        <dbReference type="ChEBI" id="CHEBI:47942"/>
    </cofactor>
</comment>
<feature type="domain" description="Carrier" evidence="6">
    <location>
        <begin position="1488"/>
        <end position="1562"/>
    </location>
</feature>
<protein>
    <submittedName>
        <fullName evidence="7">Long-chain-fatty-acid--CoA ligase</fullName>
        <ecNumber evidence="7">6.2.1.3</ecNumber>
    </submittedName>
</protein>
<dbReference type="Pfam" id="PF00668">
    <property type="entry name" value="Condensation"/>
    <property type="match status" value="2"/>
</dbReference>
<dbReference type="Pfam" id="PF00501">
    <property type="entry name" value="AMP-binding"/>
    <property type="match status" value="3"/>
</dbReference>
<dbReference type="InterPro" id="IPR045851">
    <property type="entry name" value="AMP-bd_C_sf"/>
</dbReference>
<dbReference type="PROSITE" id="PS00455">
    <property type="entry name" value="AMP_BINDING"/>
    <property type="match status" value="1"/>
</dbReference>
<dbReference type="InterPro" id="IPR006162">
    <property type="entry name" value="Ppantetheine_attach_site"/>
</dbReference>
<dbReference type="Gene3D" id="3.40.50.12780">
    <property type="entry name" value="N-terminal domain of ligase-like"/>
    <property type="match status" value="2"/>
</dbReference>
<dbReference type="GO" id="GO:0071766">
    <property type="term" value="P:Actinobacterium-type cell wall biogenesis"/>
    <property type="evidence" value="ECO:0007669"/>
    <property type="project" value="UniProtKB-ARBA"/>
</dbReference>
<keyword evidence="2" id="KW-0596">Phosphopantetheine</keyword>
<dbReference type="InterPro" id="IPR040097">
    <property type="entry name" value="FAAL/FAAC"/>
</dbReference>
<sequence length="2515" mass="270465">MAPDRFPTLVELMRWRAAAHPDRMAYRFLPDGERETHRFTYADIDRRARAVAARLQDEGAQGERVLITYPAEAPHHYMESFLGCLYAGAVAVPCDAGRSPSSVERRSAVRRDAEPIFTLGEDIDVAQIPDQDADRWRPPPLRSDSLALLQYTSGSTRRPRGVMVSHGNIMANERAIAEACRHDEDSSFVGWLPLFHDMGMIANALQPVYLGSTSILMPPGAFLAQPVRWLAAISRYRGVTGGGPNFAYDLCVARISEADREGLDLSSWRAAFNGAEVVRAATIRRFTEVFGAHGFAPETFFACYGLAEATLIVSGAPRGAVPRMVRADQEALRHNEIRVAADAGSQALVSSGAPVVDTTVTIRDPRSGALLPPAEVGEIYIHGPGVAGGYWRDDEATALTFPGDRTLRTGDLGALIDGELFVVGRHKDLIVVRGQNHHPADLEWTVERSHRALRPSCGAVVAHDDGDAERIVVIHEAAGDADVDEVAAAIRQAVSQRHGLHVDVVVLTAKGSVLKTTSGKIRRSACRDAWLAGDLPVIGTSVQSRPSTVEAILEQVAAAGVLDSMTAVELQHVLQIRHGIRLPPLALLGDPSAVARAIAESRPVAEAADVEEAGSMGVTAQALWFESELAPDPSAYVLKRVLRIHGPVDMDALRQAIATATERHPALRTSLGGQRARFTLSEGELAIEAHHAVADLWSFGVVIREIQILYGGGALPPVTSTPTEHARREAAMLASPEGERLWAYWRDRLSDAPATLDLPTDRRRPATRSFRGESRSLEISAEVTARLRELARRHRCTLFTVVLAAYQVFLSRLSGQRDFVTGVLASGRDDAALADAVGCFVSTVPVRARVAGSFTEMLERVRTEVLRDLAHSAMPLPEIVRRLAPARSPARPALVQTMLVFQHGRDEGLRALALGRGGRLRSAGLEFETLPVRQDWTHLDLTLNVAEIDGRLVGSVEGDAALFELETLAAFAARFAHLLGQLSGRPDAPVDAHPILTPAERCAAIAAAQGERVELPVAGLHQLVDAVCVSRPLDDGTSEHLSGRALRRWVKGVATQLNGEPRVGILLDRCLGLPVAMLAALESGAAYVPVDPADPRLATLLAGTDVVITDTAHRRLLPEGIRAINVNAHREGRGARRPPPTHPEQPAYVIHTSGSTGTPKGVVVPHRGIVNRLLWMQHALGLQRTDRVLHKTPATFDVSVWEIFWPLMQGATLVIGPPGVHRDPHRMAELMRREEVTVAHMVPSVLAAPLNVPSLRHLVFSGEVLPRSTLDRAPRGAAVWNLYGPTEASIDVTAWRCDRPGEVPIGTPIANVDVYVLSPGLEPQPVGVKGEVHIGGAGLAHGYLGRPARTAEAFVPDPLSGTPGARLYRTGDIGVRRAGGNIVYIGRADDQIKLAGNRIELGEVEAALHGAPGVDAAAAAVHNARLVGYVIGEADLEAVRQHLRHVLPAAHVPAQLQRLEQLPTTPSGKLDRRRLPAPPSVIEPVPAVPQTPAQQRVAECWSTVLGRGDISLDEDFFTAGGDSILALRAVAALRETGIETTVGQLMAGATVRTLAALAPAPTVHDVTLPPFTLCPAEVRQRLPQDVVDAYPVSLAQRAVLFHQMDDARHETYVTTVEVRARFVESTLRAAIAGLLARHAYLRSTFDLTSHREPLQLVHTAMAVALSVGDSEVDVRAERKTPFDVTAGPLIRFRVHPRGEHGFQLAVVSFALDGWCTATVLTELLTDYGARLSGRAAGLSAPPCGYADFVALEREAMHSPATQEFWARELADAQPCRLPSPAARERGEDVSLTRRITVPVAVETAEALRRVGVPLKTLLLAAHLRVVRLMTGRPEVITGLEVNGRPEMAGGDRVIGVFNNIVPLRVRVEGSWRQLVHAADAAQRRIAPHRRYPLARLDRGLFDTMFVYTHFHIYRELSHVDNVELLGGDAPDRTYVPLTAHFNADAATGALRLLLDYDPMDVDDAQARLWAQCYERALRSLATGPEQSCLRDSLLSAGVLRRQLKAGRGAKPAAGDTVHALITAQARRTPDAVAVMAQGVQLTYQALMQRSGRLARALRAQGVGTDTLVALPARRDADLVIAILAVLRAGGAYLPIDADGPRKRAAAILGEAGVRFLIGSALDADLVPRGCVLVSPRAAGDGTLPAAVDPAALAYALPTSGSTGAPKLVGVSHGAVTAYLRWCAAEYRLAAGRTPVHSPITFDLTVTSLLAPLTAGGTVELIAAEALGDALAAGAAGPLKMTPGHFAAVGTQLALSGKRAAVSCVVLGGEALRRQHLAPWRGLLEARIVNEYGPTEATVGCTVHDVAWDFDEDPVPIGRPITGASVYVLDEGLPVPDGVVAELAIGGAGLARGYLGRPGETAARFVPDPFAVGGRVFRSGDRVYRDRDGVLHYVGRADRQLKVRGHRIEPGEIEHELCLHPAVRQAAVVLTRTSGLTGYWVGDTEADGLREWLRDRLPPFMIPDFLLRVPMLPLTARGKVDYAALPDPRGGRRETLIALAARIPDEAARELIRERP</sequence>
<dbReference type="InterPro" id="IPR020845">
    <property type="entry name" value="AMP-binding_CS"/>
</dbReference>
<dbReference type="PROSITE" id="PS00012">
    <property type="entry name" value="PHOSPHOPANTETHEINE"/>
    <property type="match status" value="1"/>
</dbReference>
<organism evidence="7">
    <name type="scientific">uncultured bacterium esnapd14</name>
    <dbReference type="NCBI Taxonomy" id="1366594"/>
    <lineage>
        <taxon>Bacteria</taxon>
        <taxon>environmental samples</taxon>
    </lineage>
</organism>
<dbReference type="InterPro" id="IPR036736">
    <property type="entry name" value="ACP-like_sf"/>
</dbReference>
<dbReference type="EMBL" id="KF264553">
    <property type="protein sequence ID" value="AGS49672.1"/>
    <property type="molecule type" value="Genomic_DNA"/>
</dbReference>
<dbReference type="CDD" id="cd05930">
    <property type="entry name" value="A_NRPS"/>
    <property type="match status" value="2"/>
</dbReference>
<dbReference type="Gene3D" id="3.30.559.30">
    <property type="entry name" value="Nonribosomal peptide synthetase, condensation domain"/>
    <property type="match status" value="2"/>
</dbReference>
<dbReference type="PANTHER" id="PTHR45527:SF1">
    <property type="entry name" value="FATTY ACID SYNTHASE"/>
    <property type="match status" value="1"/>
</dbReference>
<dbReference type="SUPFAM" id="SSF56801">
    <property type="entry name" value="Acetyl-CoA synthetase-like"/>
    <property type="match status" value="3"/>
</dbReference>
<dbReference type="NCBIfam" id="TIGR01733">
    <property type="entry name" value="AA-adenyl-dom"/>
    <property type="match status" value="2"/>
</dbReference>
<evidence type="ECO:0000256" key="1">
    <source>
        <dbReference type="ARBA" id="ARBA00001957"/>
    </source>
</evidence>
<dbReference type="Pfam" id="PF13193">
    <property type="entry name" value="AMP-binding_C"/>
    <property type="match status" value="2"/>
</dbReference>
<dbReference type="InterPro" id="IPR023213">
    <property type="entry name" value="CAT-like_dom_sf"/>
</dbReference>
<dbReference type="InterPro" id="IPR010071">
    <property type="entry name" value="AA_adenyl_dom"/>
</dbReference>
<dbReference type="GO" id="GO:0008610">
    <property type="term" value="P:lipid biosynthetic process"/>
    <property type="evidence" value="ECO:0007669"/>
    <property type="project" value="InterPro"/>
</dbReference>
<keyword evidence="7" id="KW-0436">Ligase</keyword>
<name>S5UCM5_9BACT</name>
<dbReference type="SUPFAM" id="SSF47336">
    <property type="entry name" value="ACP-like"/>
    <property type="match status" value="1"/>
</dbReference>
<dbReference type="PANTHER" id="PTHR45527">
    <property type="entry name" value="NONRIBOSOMAL PEPTIDE SYNTHETASE"/>
    <property type="match status" value="1"/>
</dbReference>
<dbReference type="Gene3D" id="2.30.38.10">
    <property type="entry name" value="Luciferase, Domain 3"/>
    <property type="match status" value="1"/>
</dbReference>
<dbReference type="Pfam" id="PF00550">
    <property type="entry name" value="PP-binding"/>
    <property type="match status" value="1"/>
</dbReference>
<keyword evidence="4" id="KW-0276">Fatty acid metabolism</keyword>
<dbReference type="GO" id="GO:0043041">
    <property type="term" value="P:amino acid activation for nonribosomal peptide biosynthetic process"/>
    <property type="evidence" value="ECO:0007669"/>
    <property type="project" value="TreeGrafter"/>
</dbReference>
<dbReference type="InterPro" id="IPR001242">
    <property type="entry name" value="Condensation_dom"/>
</dbReference>
<dbReference type="Gene3D" id="3.30.559.10">
    <property type="entry name" value="Chloramphenicol acetyltransferase-like domain"/>
    <property type="match status" value="3"/>
</dbReference>
<dbReference type="PROSITE" id="PS50075">
    <property type="entry name" value="CARRIER"/>
    <property type="match status" value="1"/>
</dbReference>
<keyword evidence="5" id="KW-0443">Lipid metabolism</keyword>
<dbReference type="Gene3D" id="3.30.300.30">
    <property type="match status" value="3"/>
</dbReference>
<dbReference type="GO" id="GO:0031177">
    <property type="term" value="F:phosphopantetheine binding"/>
    <property type="evidence" value="ECO:0007669"/>
    <property type="project" value="TreeGrafter"/>
</dbReference>
<proteinExistence type="predicted"/>
<evidence type="ECO:0000313" key="7">
    <source>
        <dbReference type="EMBL" id="AGS49672.1"/>
    </source>
</evidence>